<name>A0A0W8E8Y4_9ZZZZ</name>
<accession>A0A0W8E8Y4</accession>
<sequence>MSFTGNGVIFEKIAYTLISDSANKINIRVIVCGRLDKDLSRHFIYLFEAYWNQNFRKKNIYG</sequence>
<organism evidence="1">
    <name type="scientific">hydrocarbon metagenome</name>
    <dbReference type="NCBI Taxonomy" id="938273"/>
    <lineage>
        <taxon>unclassified sequences</taxon>
        <taxon>metagenomes</taxon>
        <taxon>ecological metagenomes</taxon>
    </lineage>
</organism>
<dbReference type="EMBL" id="LNQE01001837">
    <property type="protein sequence ID" value="KUG04833.1"/>
    <property type="molecule type" value="Genomic_DNA"/>
</dbReference>
<dbReference type="AlphaFoldDB" id="A0A0W8E8Y4"/>
<evidence type="ECO:0000313" key="1">
    <source>
        <dbReference type="EMBL" id="KUG04833.1"/>
    </source>
</evidence>
<protein>
    <submittedName>
        <fullName evidence="1">Uncharacterized protein</fullName>
    </submittedName>
</protein>
<proteinExistence type="predicted"/>
<gene>
    <name evidence="1" type="ORF">ASZ90_017713</name>
</gene>
<reference evidence="1" key="1">
    <citation type="journal article" date="2015" name="Proc. Natl. Acad. Sci. U.S.A.">
        <title>Networks of energetic and metabolic interactions define dynamics in microbial communities.</title>
        <authorList>
            <person name="Embree M."/>
            <person name="Liu J.K."/>
            <person name="Al-Bassam M.M."/>
            <person name="Zengler K."/>
        </authorList>
    </citation>
    <scope>NUCLEOTIDE SEQUENCE</scope>
</reference>
<comment type="caution">
    <text evidence="1">The sequence shown here is derived from an EMBL/GenBank/DDBJ whole genome shotgun (WGS) entry which is preliminary data.</text>
</comment>